<comment type="caution">
    <text evidence="1">The sequence shown here is derived from an EMBL/GenBank/DDBJ whole genome shotgun (WGS) entry which is preliminary data.</text>
</comment>
<protein>
    <submittedName>
        <fullName evidence="1">Uncharacterized protein</fullName>
    </submittedName>
</protein>
<dbReference type="EMBL" id="JAPWTK010000012">
    <property type="protein sequence ID" value="KAJ8959673.1"/>
    <property type="molecule type" value="Genomic_DNA"/>
</dbReference>
<name>A0AAV8Z9A4_9CUCU</name>
<keyword evidence="2" id="KW-1185">Reference proteome</keyword>
<gene>
    <name evidence="1" type="ORF">NQ318_021863</name>
</gene>
<organism evidence="1 2">
    <name type="scientific">Aromia moschata</name>
    <dbReference type="NCBI Taxonomy" id="1265417"/>
    <lineage>
        <taxon>Eukaryota</taxon>
        <taxon>Metazoa</taxon>
        <taxon>Ecdysozoa</taxon>
        <taxon>Arthropoda</taxon>
        <taxon>Hexapoda</taxon>
        <taxon>Insecta</taxon>
        <taxon>Pterygota</taxon>
        <taxon>Neoptera</taxon>
        <taxon>Endopterygota</taxon>
        <taxon>Coleoptera</taxon>
        <taxon>Polyphaga</taxon>
        <taxon>Cucujiformia</taxon>
        <taxon>Chrysomeloidea</taxon>
        <taxon>Cerambycidae</taxon>
        <taxon>Cerambycinae</taxon>
        <taxon>Callichromatini</taxon>
        <taxon>Aromia</taxon>
    </lineage>
</organism>
<proteinExistence type="predicted"/>
<dbReference type="AlphaFoldDB" id="A0AAV8Z9A4"/>
<accession>A0AAV8Z9A4</accession>
<reference evidence="1" key="1">
    <citation type="journal article" date="2023" name="Insect Mol. Biol.">
        <title>Genome sequencing provides insights into the evolution of gene families encoding plant cell wall-degrading enzymes in longhorned beetles.</title>
        <authorList>
            <person name="Shin N.R."/>
            <person name="Okamura Y."/>
            <person name="Kirsch R."/>
            <person name="Pauchet Y."/>
        </authorList>
    </citation>
    <scope>NUCLEOTIDE SEQUENCE</scope>
    <source>
        <strain evidence="1">AMC_N1</strain>
    </source>
</reference>
<sequence length="198" mass="22643">MENMLVKSSVFLIEEQSIFSVVKCLHWSSTTSIKQSEESISSKNAYFWPLYTHVMSVRRMLSGMKRENPRHSGAIRLYEVCKLNNETGNVAPDLATLRRRDLKGGRWFKAFSEGIESIQDEPRSGRDLEGRKFKMNYSSFVATFLLSTNEMNVMCTNTLVHNQRARTDNFDSGIYKQQYTTRGNVQHHGSAAETSPSL</sequence>
<evidence type="ECO:0000313" key="2">
    <source>
        <dbReference type="Proteomes" id="UP001162162"/>
    </source>
</evidence>
<dbReference type="Proteomes" id="UP001162162">
    <property type="component" value="Unassembled WGS sequence"/>
</dbReference>
<evidence type="ECO:0000313" key="1">
    <source>
        <dbReference type="EMBL" id="KAJ8959673.1"/>
    </source>
</evidence>